<evidence type="ECO:0000313" key="17">
    <source>
        <dbReference type="EMBL" id="AWN35010.1"/>
    </source>
</evidence>
<dbReference type="SUPFAM" id="SSF109998">
    <property type="entry name" value="Triger factor/SurA peptide-binding domain-like"/>
    <property type="match status" value="1"/>
</dbReference>
<comment type="subcellular location">
    <subcellularLocation>
        <location evidence="1">Cell inner membrane</location>
        <topology evidence="1">Single-pass type II membrane protein</topology>
        <orientation evidence="1">Periplasmic side</orientation>
    </subcellularLocation>
</comment>
<keyword evidence="14 17" id="KW-0413">Isomerase</keyword>
<dbReference type="GO" id="GO:0003755">
    <property type="term" value="F:peptidyl-prolyl cis-trans isomerase activity"/>
    <property type="evidence" value="ECO:0007669"/>
    <property type="project" value="UniProtKB-KW"/>
</dbReference>
<organism evidence="17 18">
    <name type="scientific">Methylobacterium radiodurans</name>
    <dbReference type="NCBI Taxonomy" id="2202828"/>
    <lineage>
        <taxon>Bacteria</taxon>
        <taxon>Pseudomonadati</taxon>
        <taxon>Pseudomonadota</taxon>
        <taxon>Alphaproteobacteria</taxon>
        <taxon>Hyphomicrobiales</taxon>
        <taxon>Methylobacteriaceae</taxon>
        <taxon>Methylobacterium</taxon>
    </lineage>
</organism>
<dbReference type="PROSITE" id="PS50198">
    <property type="entry name" value="PPIC_PPIASE_2"/>
    <property type="match status" value="1"/>
</dbReference>
<evidence type="ECO:0000256" key="9">
    <source>
        <dbReference type="ARBA" id="ARBA00030642"/>
    </source>
</evidence>
<dbReference type="Pfam" id="PF13624">
    <property type="entry name" value="SurA_N_3"/>
    <property type="match status" value="1"/>
</dbReference>
<evidence type="ECO:0000256" key="10">
    <source>
        <dbReference type="ARBA" id="ARBA00031484"/>
    </source>
</evidence>
<evidence type="ECO:0000256" key="15">
    <source>
        <dbReference type="SAM" id="Phobius"/>
    </source>
</evidence>
<dbReference type="Proteomes" id="UP000246058">
    <property type="component" value="Chromosome"/>
</dbReference>
<dbReference type="InterPro" id="IPR046357">
    <property type="entry name" value="PPIase_dom_sf"/>
</dbReference>
<feature type="domain" description="PpiC" evidence="16">
    <location>
        <begin position="270"/>
        <end position="358"/>
    </location>
</feature>
<keyword evidence="8" id="KW-0143">Chaperone</keyword>
<keyword evidence="14" id="KW-0697">Rotamase</keyword>
<proteinExistence type="inferred from homology"/>
<feature type="transmembrane region" description="Helical" evidence="15">
    <location>
        <begin position="12"/>
        <end position="34"/>
    </location>
</feature>
<evidence type="ECO:0000256" key="3">
    <source>
        <dbReference type="ARBA" id="ARBA00022475"/>
    </source>
</evidence>
<name>A0A2U8VN78_9HYPH</name>
<evidence type="ECO:0000256" key="11">
    <source>
        <dbReference type="ARBA" id="ARBA00038408"/>
    </source>
</evidence>
<evidence type="ECO:0000256" key="6">
    <source>
        <dbReference type="ARBA" id="ARBA00022989"/>
    </source>
</evidence>
<dbReference type="KEGG" id="meti:DK427_04010"/>
<accession>A0A2U8VN78</accession>
<dbReference type="Gene3D" id="1.10.4030.10">
    <property type="entry name" value="Porin chaperone SurA, peptide-binding domain"/>
    <property type="match status" value="1"/>
</dbReference>
<dbReference type="InterPro" id="IPR052029">
    <property type="entry name" value="PpiD_chaperone"/>
</dbReference>
<keyword evidence="3" id="KW-1003">Cell membrane</keyword>
<dbReference type="PANTHER" id="PTHR47529">
    <property type="entry name" value="PEPTIDYL-PROLYL CIS-TRANS ISOMERASE D"/>
    <property type="match status" value="1"/>
</dbReference>
<evidence type="ECO:0000313" key="18">
    <source>
        <dbReference type="Proteomes" id="UP000246058"/>
    </source>
</evidence>
<keyword evidence="6 15" id="KW-1133">Transmembrane helix</keyword>
<keyword evidence="5 15" id="KW-0812">Transmembrane</keyword>
<dbReference type="SUPFAM" id="SSF54534">
    <property type="entry name" value="FKBP-like"/>
    <property type="match status" value="1"/>
</dbReference>
<evidence type="ECO:0000256" key="4">
    <source>
        <dbReference type="ARBA" id="ARBA00022519"/>
    </source>
</evidence>
<evidence type="ECO:0000256" key="5">
    <source>
        <dbReference type="ARBA" id="ARBA00022692"/>
    </source>
</evidence>
<keyword evidence="18" id="KW-1185">Reference proteome</keyword>
<evidence type="ECO:0000256" key="8">
    <source>
        <dbReference type="ARBA" id="ARBA00023186"/>
    </source>
</evidence>
<dbReference type="PANTHER" id="PTHR47529:SF1">
    <property type="entry name" value="PERIPLASMIC CHAPERONE PPID"/>
    <property type="match status" value="1"/>
</dbReference>
<comment type="similarity">
    <text evidence="11">Belongs to the PpiD chaperone family.</text>
</comment>
<dbReference type="GO" id="GO:0005886">
    <property type="term" value="C:plasma membrane"/>
    <property type="evidence" value="ECO:0007669"/>
    <property type="project" value="UniProtKB-SubCell"/>
</dbReference>
<keyword evidence="7 15" id="KW-0472">Membrane</keyword>
<evidence type="ECO:0000256" key="13">
    <source>
        <dbReference type="ARBA" id="ARBA00042775"/>
    </source>
</evidence>
<sequence length="633" mass="68329">MLQNIRDASQHWLGKIVLTIIFTLLIAGVGIFGVEEFFRGGSSTTVATVGKTQIGAEAVRSAYQNQLQRFQAQFRRNITPDQARALGIERQVLQQLVTEAALDQKTSDLGLAVSDAAVLRAIQDEKSFQNAEGRFDRALFYQTLQRAGLNEQLFVREQRAVIARLQLAEAVSADLPVPQAMREAVHRYSTERRAAAYLILTPSVAGDIPAPSEDDLKAYYEANKAAYRAPETRAVNLLVLDPEALAKPDAVSAEEVQKIYDAQKGTFGKPERRTIRQIVFPDEASAEEARKAIESGEKSFEAVAKERGTDDKDLVLGTLTKAELFDPAVAEAAFGLEQGKVSQPVKGRFGTVLLDVTTIEPGTVKPLSEVEGEIRRQVALTRAREGIDKTHDAVEDERASAKPLADIAKERGLALVAVPAVDAQGRDPAGEKVAGVPEADTTLPAVFRAEIGGDNEPLRTKNGGYVWYDVTKVDAAHDKPLDAVRDAVAAGWRSAEVEKRLQAKGRELAERLDKGETIEALATEAGLNPHTAEDIARNQPKDQLTADVVARVFATNVGKAGSAQSGENRAVFKVTQATMPAYVPGSPSDKTVEGNFRTAIADDVLGAYIAEVQKSAGVSVNQAALRRAIGGEY</sequence>
<dbReference type="RefSeq" id="WP_109950141.1">
    <property type="nucleotide sequence ID" value="NZ_CP029551.1"/>
</dbReference>
<keyword evidence="4" id="KW-0997">Cell inner membrane</keyword>
<evidence type="ECO:0000256" key="2">
    <source>
        <dbReference type="ARBA" id="ARBA00018370"/>
    </source>
</evidence>
<dbReference type="OrthoDB" id="9768393at2"/>
<evidence type="ECO:0000259" key="16">
    <source>
        <dbReference type="PROSITE" id="PS50198"/>
    </source>
</evidence>
<dbReference type="EMBL" id="CP029551">
    <property type="protein sequence ID" value="AWN35010.1"/>
    <property type="molecule type" value="Genomic_DNA"/>
</dbReference>
<dbReference type="InterPro" id="IPR027304">
    <property type="entry name" value="Trigger_fact/SurA_dom_sf"/>
</dbReference>
<evidence type="ECO:0000256" key="1">
    <source>
        <dbReference type="ARBA" id="ARBA00004382"/>
    </source>
</evidence>
<evidence type="ECO:0000256" key="12">
    <source>
        <dbReference type="ARBA" id="ARBA00040743"/>
    </source>
</evidence>
<evidence type="ECO:0000256" key="7">
    <source>
        <dbReference type="ARBA" id="ARBA00023136"/>
    </source>
</evidence>
<gene>
    <name evidence="17" type="ORF">DK427_04010</name>
</gene>
<reference evidence="17 18" key="1">
    <citation type="submission" date="2018-05" db="EMBL/GenBank/DDBJ databases">
        <title>Complete Genome Sequence of Methylobacterium sp. 17Sr1-43.</title>
        <authorList>
            <person name="Srinivasan S."/>
        </authorList>
    </citation>
    <scope>NUCLEOTIDE SEQUENCE [LARGE SCALE GENOMIC DNA]</scope>
    <source>
        <strain evidence="17 18">17Sr1-43</strain>
    </source>
</reference>
<dbReference type="InterPro" id="IPR000297">
    <property type="entry name" value="PPIase_PpiC"/>
</dbReference>
<evidence type="ECO:0000256" key="14">
    <source>
        <dbReference type="PROSITE-ProRule" id="PRU00278"/>
    </source>
</evidence>
<dbReference type="Pfam" id="PF13145">
    <property type="entry name" value="Rotamase_2"/>
    <property type="match status" value="1"/>
</dbReference>
<dbReference type="Gene3D" id="3.10.50.40">
    <property type="match status" value="1"/>
</dbReference>
<protein>
    <recommendedName>
        <fullName evidence="2">Parvulin-like PPIase</fullName>
    </recommendedName>
    <alternativeName>
        <fullName evidence="9">Peptidyl-prolyl cis-trans isomerase plp</fullName>
    </alternativeName>
    <alternativeName>
        <fullName evidence="12">Periplasmic chaperone PpiD</fullName>
    </alternativeName>
    <alternativeName>
        <fullName evidence="13">Periplasmic folding chaperone</fullName>
    </alternativeName>
    <alternativeName>
        <fullName evidence="10">Rotamase plp</fullName>
    </alternativeName>
</protein>
<dbReference type="AlphaFoldDB" id="A0A2U8VN78"/>